<evidence type="ECO:0000313" key="3">
    <source>
        <dbReference type="EMBL" id="CAK9099752.1"/>
    </source>
</evidence>
<evidence type="ECO:0000259" key="2">
    <source>
        <dbReference type="Pfam" id="PF13202"/>
    </source>
</evidence>
<dbReference type="Pfam" id="PF13202">
    <property type="entry name" value="EF-hand_5"/>
    <property type="match status" value="1"/>
</dbReference>
<evidence type="ECO:0000313" key="4">
    <source>
        <dbReference type="Proteomes" id="UP001642464"/>
    </source>
</evidence>
<keyword evidence="4" id="KW-1185">Reference proteome</keyword>
<reference evidence="3 4" key="1">
    <citation type="submission" date="2024-02" db="EMBL/GenBank/DDBJ databases">
        <authorList>
            <person name="Chen Y."/>
            <person name="Shah S."/>
            <person name="Dougan E. K."/>
            <person name="Thang M."/>
            <person name="Chan C."/>
        </authorList>
    </citation>
    <scope>NUCLEOTIDE SEQUENCE [LARGE SCALE GENOMIC DNA]</scope>
</reference>
<dbReference type="InterPro" id="IPR002048">
    <property type="entry name" value="EF_hand_dom"/>
</dbReference>
<gene>
    <name evidence="3" type="ORF">SCF082_LOCUS46710</name>
</gene>
<dbReference type="Proteomes" id="UP001642464">
    <property type="component" value="Unassembled WGS sequence"/>
</dbReference>
<dbReference type="InterPro" id="IPR018247">
    <property type="entry name" value="EF_Hand_1_Ca_BS"/>
</dbReference>
<organism evidence="3 4">
    <name type="scientific">Durusdinium trenchii</name>
    <dbReference type="NCBI Taxonomy" id="1381693"/>
    <lineage>
        <taxon>Eukaryota</taxon>
        <taxon>Sar</taxon>
        <taxon>Alveolata</taxon>
        <taxon>Dinophyceae</taxon>
        <taxon>Suessiales</taxon>
        <taxon>Symbiodiniaceae</taxon>
        <taxon>Durusdinium</taxon>
    </lineage>
</organism>
<dbReference type="Gene3D" id="1.10.238.10">
    <property type="entry name" value="EF-hand"/>
    <property type="match status" value="1"/>
</dbReference>
<dbReference type="SUPFAM" id="SSF47473">
    <property type="entry name" value="EF-hand"/>
    <property type="match status" value="1"/>
</dbReference>
<proteinExistence type="predicted"/>
<name>A0ABP0RGN4_9DINO</name>
<dbReference type="EMBL" id="CAXAMM010041507">
    <property type="protein sequence ID" value="CAK9099752.1"/>
    <property type="molecule type" value="Genomic_DNA"/>
</dbReference>
<comment type="caution">
    <text evidence="3">The sequence shown here is derived from an EMBL/GenBank/DDBJ whole genome shotgun (WGS) entry which is preliminary data.</text>
</comment>
<protein>
    <recommendedName>
        <fullName evidence="2">EF-hand domain-containing protein</fullName>
    </recommendedName>
</protein>
<dbReference type="PROSITE" id="PS00018">
    <property type="entry name" value="EF_HAND_1"/>
    <property type="match status" value="2"/>
</dbReference>
<sequence length="489" mass="52912">MLKDEDGGKKKPSTKRRALFAGSGSFVMALQNEALRRRGFKAAKRPSHQADNCRGVEASRLRGVEALGAEVWRCGRSTIVALQWGYVFNGVFRFRAVLAWALKVDQSRHCGNEAGMVPRRHPPSLYPGADGSAFVRRGGATCDGELLSLDGLGSRLTAHNHEACNRPGVWLSTLAGSVREEATALPYVATDVERAGLPHLAEAFAAELRAACQVLDATQQHPSTDTEVRHAVTLLLARLNDPANVGPCRQRTALFAAKAYAYAMQALEARACDRGTRVEASRCRGVEMRGGFGFEVDLALEIHSHVVVAIGAGHARSSPVARAKAVRELSSLMVPGLFRVLDFDASGDIGTHEFLRGALLLLATVQGAPLDTPQLAELAFRLADSDGDGYVTALELGRWEPRGPFGLFGERRLEPAQLAAKWLREADAWAPQKPTGCVMGGSHERDTGADLDRDGKLLPDEFRVLAPRLRLHRVISSMAQCFAAQMPSE</sequence>
<evidence type="ECO:0000256" key="1">
    <source>
        <dbReference type="ARBA" id="ARBA00022837"/>
    </source>
</evidence>
<feature type="domain" description="EF-hand" evidence="2">
    <location>
        <begin position="379"/>
        <end position="398"/>
    </location>
</feature>
<dbReference type="InterPro" id="IPR011992">
    <property type="entry name" value="EF-hand-dom_pair"/>
</dbReference>
<accession>A0ABP0RGN4</accession>
<keyword evidence="1" id="KW-0106">Calcium</keyword>